<feature type="compositionally biased region" description="Basic and acidic residues" evidence="1">
    <location>
        <begin position="74"/>
        <end position="93"/>
    </location>
</feature>
<evidence type="ECO:0000313" key="2">
    <source>
        <dbReference type="EMBL" id="ONH96493.1"/>
    </source>
</evidence>
<evidence type="ECO:0000256" key="1">
    <source>
        <dbReference type="SAM" id="MobiDB-lite"/>
    </source>
</evidence>
<organism evidence="2 3">
    <name type="scientific">Prunus persica</name>
    <name type="common">Peach</name>
    <name type="synonym">Amygdalus persica</name>
    <dbReference type="NCBI Taxonomy" id="3760"/>
    <lineage>
        <taxon>Eukaryota</taxon>
        <taxon>Viridiplantae</taxon>
        <taxon>Streptophyta</taxon>
        <taxon>Embryophyta</taxon>
        <taxon>Tracheophyta</taxon>
        <taxon>Spermatophyta</taxon>
        <taxon>Magnoliopsida</taxon>
        <taxon>eudicotyledons</taxon>
        <taxon>Gunneridae</taxon>
        <taxon>Pentapetalae</taxon>
        <taxon>rosids</taxon>
        <taxon>fabids</taxon>
        <taxon>Rosales</taxon>
        <taxon>Rosaceae</taxon>
        <taxon>Amygdaloideae</taxon>
        <taxon>Amygdaleae</taxon>
        <taxon>Prunus</taxon>
    </lineage>
</organism>
<gene>
    <name evidence="2" type="ORF">PRUPE_7G132600</name>
</gene>
<feature type="compositionally biased region" description="Basic and acidic residues" evidence="1">
    <location>
        <begin position="116"/>
        <end position="127"/>
    </location>
</feature>
<keyword evidence="3" id="KW-1185">Reference proteome</keyword>
<dbReference type="Proteomes" id="UP000006882">
    <property type="component" value="Chromosome G7"/>
</dbReference>
<feature type="region of interest" description="Disordered" evidence="1">
    <location>
        <begin position="45"/>
        <end position="127"/>
    </location>
</feature>
<proteinExistence type="predicted"/>
<sequence length="127" mass="14367">MLQIQVPSQVSTTVWPPFLISFNKLPIKAPTFCSLLQITQGLQSCNGRSLRSDSPPNSFSDYSTKVMGKKRKHSEAEAATREKEEEVAPERPKRTLSGWKENKDDQVNQTESATFFRDKEKMPTGSF</sequence>
<accession>A0A251NAX1</accession>
<dbReference type="AlphaFoldDB" id="A0A251NAX1"/>
<dbReference type="EMBL" id="CM007657">
    <property type="protein sequence ID" value="ONH96493.1"/>
    <property type="molecule type" value="Genomic_DNA"/>
</dbReference>
<reference evidence="2 3" key="1">
    <citation type="journal article" date="2013" name="Nat. Genet.">
        <title>The high-quality draft genome of peach (Prunus persica) identifies unique patterns of genetic diversity, domestication and genome evolution.</title>
        <authorList>
            <consortium name="International Peach Genome Initiative"/>
            <person name="Verde I."/>
            <person name="Abbott A.G."/>
            <person name="Scalabrin S."/>
            <person name="Jung S."/>
            <person name="Shu S."/>
            <person name="Marroni F."/>
            <person name="Zhebentyayeva T."/>
            <person name="Dettori M.T."/>
            <person name="Grimwood J."/>
            <person name="Cattonaro F."/>
            <person name="Zuccolo A."/>
            <person name="Rossini L."/>
            <person name="Jenkins J."/>
            <person name="Vendramin E."/>
            <person name="Meisel L.A."/>
            <person name="Decroocq V."/>
            <person name="Sosinski B."/>
            <person name="Prochnik S."/>
            <person name="Mitros T."/>
            <person name="Policriti A."/>
            <person name="Cipriani G."/>
            <person name="Dondini L."/>
            <person name="Ficklin S."/>
            <person name="Goodstein D.M."/>
            <person name="Xuan P."/>
            <person name="Del Fabbro C."/>
            <person name="Aramini V."/>
            <person name="Copetti D."/>
            <person name="Gonzalez S."/>
            <person name="Horner D.S."/>
            <person name="Falchi R."/>
            <person name="Lucas S."/>
            <person name="Mica E."/>
            <person name="Maldonado J."/>
            <person name="Lazzari B."/>
            <person name="Bielenberg D."/>
            <person name="Pirona R."/>
            <person name="Miculan M."/>
            <person name="Barakat A."/>
            <person name="Testolin R."/>
            <person name="Stella A."/>
            <person name="Tartarini S."/>
            <person name="Tonutti P."/>
            <person name="Arus P."/>
            <person name="Orellana A."/>
            <person name="Wells C."/>
            <person name="Main D."/>
            <person name="Vizzotto G."/>
            <person name="Silva H."/>
            <person name="Salamini F."/>
            <person name="Schmutz J."/>
            <person name="Morgante M."/>
            <person name="Rokhsar D.S."/>
        </authorList>
    </citation>
    <scope>NUCLEOTIDE SEQUENCE [LARGE SCALE GENOMIC DNA]</scope>
    <source>
        <strain evidence="3">cv. Nemared</strain>
    </source>
</reference>
<name>A0A251NAX1_PRUPE</name>
<protein>
    <submittedName>
        <fullName evidence="2">Uncharacterized protein</fullName>
    </submittedName>
</protein>
<dbReference type="STRING" id="3760.A0A251NAX1"/>
<feature type="compositionally biased region" description="Polar residues" evidence="1">
    <location>
        <begin position="45"/>
        <end position="63"/>
    </location>
</feature>
<dbReference type="Gramene" id="ONH96493">
    <property type="protein sequence ID" value="ONH96493"/>
    <property type="gene ID" value="PRUPE_7G132600"/>
</dbReference>
<evidence type="ECO:0000313" key="3">
    <source>
        <dbReference type="Proteomes" id="UP000006882"/>
    </source>
</evidence>